<feature type="repeat" description="PPR" evidence="2">
    <location>
        <begin position="616"/>
        <end position="650"/>
    </location>
</feature>
<evidence type="ECO:0008006" key="6">
    <source>
        <dbReference type="Google" id="ProtNLM"/>
    </source>
</evidence>
<dbReference type="STRING" id="22663.A0A2I0L0P0"/>
<feature type="repeat" description="PPR" evidence="2">
    <location>
        <begin position="367"/>
        <end position="401"/>
    </location>
</feature>
<dbReference type="InterPro" id="IPR044175">
    <property type="entry name" value="At5g66631-like"/>
</dbReference>
<evidence type="ECO:0000313" key="4">
    <source>
        <dbReference type="EMBL" id="PKI74298.1"/>
    </source>
</evidence>
<evidence type="ECO:0000313" key="5">
    <source>
        <dbReference type="Proteomes" id="UP000233551"/>
    </source>
</evidence>
<dbReference type="Pfam" id="PF01535">
    <property type="entry name" value="PPR"/>
    <property type="match status" value="1"/>
</dbReference>
<name>A0A2I0L0P0_PUNGR</name>
<keyword evidence="5" id="KW-1185">Reference proteome</keyword>
<dbReference type="InterPro" id="IPR011990">
    <property type="entry name" value="TPR-like_helical_dom_sf"/>
</dbReference>
<dbReference type="Gene3D" id="1.25.40.10">
    <property type="entry name" value="Tetratricopeptide repeat domain"/>
    <property type="match status" value="3"/>
</dbReference>
<feature type="repeat" description="PPR" evidence="2">
    <location>
        <begin position="686"/>
        <end position="720"/>
    </location>
</feature>
<dbReference type="Pfam" id="PF12854">
    <property type="entry name" value="PPR_1"/>
    <property type="match status" value="1"/>
</dbReference>
<evidence type="ECO:0000256" key="2">
    <source>
        <dbReference type="PROSITE-ProRule" id="PRU00708"/>
    </source>
</evidence>
<dbReference type="PANTHER" id="PTHR47913:SF1">
    <property type="entry name" value="OS01G0167750 PROTEIN"/>
    <property type="match status" value="1"/>
</dbReference>
<feature type="repeat" description="PPR" evidence="2">
    <location>
        <begin position="332"/>
        <end position="366"/>
    </location>
</feature>
<dbReference type="PANTHER" id="PTHR47913">
    <property type="entry name" value="OS01G0167750 PROTEIN"/>
    <property type="match status" value="1"/>
</dbReference>
<comment type="caution">
    <text evidence="4">The sequence shown here is derived from an EMBL/GenBank/DDBJ whole genome shotgun (WGS) entry which is preliminary data.</text>
</comment>
<dbReference type="PROSITE" id="PS51375">
    <property type="entry name" value="PPR"/>
    <property type="match status" value="6"/>
</dbReference>
<sequence length="790" mass="88827">MGPLRETRALQGVWDSPEVVGSLPRSYSSPSASQLFHQAGVLTPSRPPQHRQPCQRTLLLVLLLLRDFRRSCSFVIVSTLHLAGYSRLTALNILQPASKPALVSLLAGLLLSLSSSSPPHCIDSSPILRRFFPATVRSWNPLSRSIRTSARDPFPSKVSHYLYRAKVIDAIRLALRSNSASSLSASLNDRLLDSFIVAQAIRSSPSADCSLSIIETLKSNSNFTHTQSTVHALASMLAKFGRRVELDALVDSINSRSFKNVCVSYMNLMKWYAEMEDLDSVLDAWDKYRKESDKRVCAESYNIMMRLYAHKGLDSEAVDVFYRMTNEGAIPNCRTFTIMIEHLVKSGRLDSAFEVFQILPRMRIKRTLKQYSILVEEFIRVERFNEAGTLLNEMRAEGILPGRALFSSLQTMRDSGHIRETDDLLCEMLPDGRIRSVEYYASNTDDGDSDEDENDGENKVEDVNELSNGIVAKELRLKPWFDPGALAGALNSWNPDEVLALENAKFVWTTRLVCKILRNFKSPESAWNFFCWVACQPGFTHDVYTVQRMMTLLARHGRVQLVDQLMLKIAREGIKLPYSTIKLIIEFYGLSKNPDAALKVFRHGKALCGTISNFNLMVLYSTLLRTLTKCSRESDALSLLDEMILNGICPDAQTFSGLMDHFALEGDIKIVQKLFTMVKQSGLEPNGYMFKVLICGYCKCNRAALAWRIFEDMRYSGLMPDAPTKDLLVKSLWKEGKRKEAAAVEESCDRVSGSLPLALRGHVWTVSSADLDRVYDIYASSFMSCDGSKT</sequence>
<dbReference type="NCBIfam" id="TIGR00756">
    <property type="entry name" value="PPR"/>
    <property type="match status" value="4"/>
</dbReference>
<dbReference type="InterPro" id="IPR002885">
    <property type="entry name" value="PPR_rpt"/>
</dbReference>
<reference evidence="4 5" key="1">
    <citation type="submission" date="2017-11" db="EMBL/GenBank/DDBJ databases">
        <title>De-novo sequencing of pomegranate (Punica granatum L.) genome.</title>
        <authorList>
            <person name="Akparov Z."/>
            <person name="Amiraslanov A."/>
            <person name="Hajiyeva S."/>
            <person name="Abbasov M."/>
            <person name="Kaur K."/>
            <person name="Hamwieh A."/>
            <person name="Solovyev V."/>
            <person name="Salamov A."/>
            <person name="Braich B."/>
            <person name="Kosarev P."/>
            <person name="Mahmoud A."/>
            <person name="Hajiyev E."/>
            <person name="Babayeva S."/>
            <person name="Izzatullayeva V."/>
            <person name="Mammadov A."/>
            <person name="Mammadov A."/>
            <person name="Sharifova S."/>
            <person name="Ojaghi J."/>
            <person name="Eynullazada K."/>
            <person name="Bayramov B."/>
            <person name="Abdulazimova A."/>
            <person name="Shahmuradov I."/>
        </authorList>
    </citation>
    <scope>NUCLEOTIDE SEQUENCE [LARGE SCALE GENOMIC DNA]</scope>
    <source>
        <strain evidence="5">cv. AG2017</strain>
        <tissue evidence="4">Leaf</tissue>
    </source>
</reference>
<proteinExistence type="predicted"/>
<evidence type="ECO:0000256" key="3">
    <source>
        <dbReference type="SAM" id="MobiDB-lite"/>
    </source>
</evidence>
<keyword evidence="1" id="KW-0677">Repeat</keyword>
<feature type="repeat" description="PPR" evidence="2">
    <location>
        <begin position="297"/>
        <end position="331"/>
    </location>
</feature>
<evidence type="ECO:0000256" key="1">
    <source>
        <dbReference type="ARBA" id="ARBA00022737"/>
    </source>
</evidence>
<feature type="region of interest" description="Disordered" evidence="3">
    <location>
        <begin position="440"/>
        <end position="462"/>
    </location>
</feature>
<protein>
    <recommendedName>
        <fullName evidence="6">Pentatricopeptide repeat-containing protein At5g66631</fullName>
    </recommendedName>
</protein>
<dbReference type="Proteomes" id="UP000233551">
    <property type="component" value="Unassembled WGS sequence"/>
</dbReference>
<feature type="repeat" description="PPR" evidence="2">
    <location>
        <begin position="651"/>
        <end position="685"/>
    </location>
</feature>
<dbReference type="Pfam" id="PF13041">
    <property type="entry name" value="PPR_2"/>
    <property type="match status" value="1"/>
</dbReference>
<dbReference type="EMBL" id="PGOL01000214">
    <property type="protein sequence ID" value="PKI74298.1"/>
    <property type="molecule type" value="Genomic_DNA"/>
</dbReference>
<gene>
    <name evidence="4" type="ORF">CRG98_005309</name>
</gene>
<feature type="compositionally biased region" description="Acidic residues" evidence="3">
    <location>
        <begin position="445"/>
        <end position="455"/>
    </location>
</feature>
<dbReference type="AlphaFoldDB" id="A0A2I0L0P0"/>
<accession>A0A2I0L0P0</accession>
<organism evidence="4 5">
    <name type="scientific">Punica granatum</name>
    <name type="common">Pomegranate</name>
    <dbReference type="NCBI Taxonomy" id="22663"/>
    <lineage>
        <taxon>Eukaryota</taxon>
        <taxon>Viridiplantae</taxon>
        <taxon>Streptophyta</taxon>
        <taxon>Embryophyta</taxon>
        <taxon>Tracheophyta</taxon>
        <taxon>Spermatophyta</taxon>
        <taxon>Magnoliopsida</taxon>
        <taxon>eudicotyledons</taxon>
        <taxon>Gunneridae</taxon>
        <taxon>Pentapetalae</taxon>
        <taxon>rosids</taxon>
        <taxon>malvids</taxon>
        <taxon>Myrtales</taxon>
        <taxon>Lythraceae</taxon>
        <taxon>Punica</taxon>
    </lineage>
</organism>